<reference evidence="1 2" key="1">
    <citation type="submission" date="2020-12" db="EMBL/GenBank/DDBJ databases">
        <title>FDA dAtabase for Regulatory Grade micrObial Sequences (FDA-ARGOS): Supporting development and validation of Infectious Disease Dx tests.</title>
        <authorList>
            <person name="Sproer C."/>
            <person name="Gronow S."/>
            <person name="Severitt S."/>
            <person name="Schroder I."/>
            <person name="Tallon L."/>
            <person name="Sadzewicz L."/>
            <person name="Zhao X."/>
            <person name="Boylan J."/>
            <person name="Ott S."/>
            <person name="Bowen H."/>
            <person name="Vavikolanu K."/>
            <person name="Mehta A."/>
            <person name="Aluvathingal J."/>
            <person name="Nadendla S."/>
            <person name="Lowell S."/>
            <person name="Myers T."/>
            <person name="Yan Y."/>
            <person name="Sichtig H."/>
        </authorList>
    </citation>
    <scope>NUCLEOTIDE SEQUENCE [LARGE SCALE GENOMIC DNA]</scope>
    <source>
        <strain evidence="1 2">FDAARGOS_1050</strain>
    </source>
</reference>
<accession>A0A7T4B4W1</accession>
<organism evidence="1 2">
    <name type="scientific">Achromobacter deleyi</name>
    <dbReference type="NCBI Taxonomy" id="1353891"/>
    <lineage>
        <taxon>Bacteria</taxon>
        <taxon>Pseudomonadati</taxon>
        <taxon>Pseudomonadota</taxon>
        <taxon>Betaproteobacteria</taxon>
        <taxon>Burkholderiales</taxon>
        <taxon>Alcaligenaceae</taxon>
        <taxon>Achromobacter</taxon>
    </lineage>
</organism>
<dbReference type="AlphaFoldDB" id="A0A7T4B4W1"/>
<dbReference type="Proteomes" id="UP000595231">
    <property type="component" value="Chromosome"/>
</dbReference>
<name>A0A7T4B4W1_9BURK</name>
<evidence type="ECO:0000313" key="2">
    <source>
        <dbReference type="Proteomes" id="UP000595231"/>
    </source>
</evidence>
<gene>
    <name evidence="1" type="ORF">I6I07_03050</name>
</gene>
<dbReference type="RefSeq" id="WP_049405861.1">
    <property type="nucleotide sequence ID" value="NZ_CP065997.1"/>
</dbReference>
<sequence>MNDLIDEPTVNDPMVRFLAMSQGVVSRSGNVKAAVDGTVHGSGEDVRAMFSQNGLDLKFHQPVDTDSQGRVIGVRGFGDAARQMANQIAANYAKKGIAVELGAETSQGQPQLNMRLVADMLMIRRQLFKIAYLTTVRIFGDEAITGPSGQQLRAAMMAESDEALARTKIAGAAFQPLPPGFARSARHAEHAITCAVMPSVGVVISIDLFGCFTLFTVTPAAGISADEGTGEVITIDASSSKLTSHPYLEALPGLVAASFRG</sequence>
<dbReference type="GeneID" id="93741758"/>
<proteinExistence type="predicted"/>
<evidence type="ECO:0000313" key="1">
    <source>
        <dbReference type="EMBL" id="QQB35619.1"/>
    </source>
</evidence>
<dbReference type="EMBL" id="CP065997">
    <property type="protein sequence ID" value="QQB35619.1"/>
    <property type="molecule type" value="Genomic_DNA"/>
</dbReference>
<protein>
    <submittedName>
        <fullName evidence="1">Uncharacterized protein</fullName>
    </submittedName>
</protein>